<evidence type="ECO:0000256" key="1">
    <source>
        <dbReference type="ARBA" id="ARBA00022536"/>
    </source>
</evidence>
<dbReference type="RefSeq" id="XP_025833974.1">
    <property type="nucleotide sequence ID" value="XM_025978189.1"/>
</dbReference>
<feature type="region of interest" description="Disordered" evidence="4">
    <location>
        <begin position="227"/>
        <end position="263"/>
    </location>
</feature>
<keyword evidence="8" id="KW-0176">Collagen</keyword>
<dbReference type="SMART" id="SM00181">
    <property type="entry name" value="EGF"/>
    <property type="match status" value="2"/>
</dbReference>
<dbReference type="PROSITE" id="PS01187">
    <property type="entry name" value="EGF_CA"/>
    <property type="match status" value="1"/>
</dbReference>
<dbReference type="InterPro" id="IPR001881">
    <property type="entry name" value="EGF-like_Ca-bd_dom"/>
</dbReference>
<protein>
    <submittedName>
        <fullName evidence="8 9">Collagen and calcium-binding EGF domain-containing protein 1</fullName>
    </submittedName>
</protein>
<dbReference type="SMART" id="SM00179">
    <property type="entry name" value="EGF_CA"/>
    <property type="match status" value="1"/>
</dbReference>
<gene>
    <name evidence="8" type="primary">LOC108738544</name>
    <name evidence="9" type="synonym">LOC112903959</name>
</gene>
<dbReference type="RefSeq" id="XP_018327510.2">
    <property type="nucleotide sequence ID" value="XM_018472008.2"/>
</dbReference>
<dbReference type="Proteomes" id="UP000192223">
    <property type="component" value="Unplaced"/>
</dbReference>
<organism evidence="7 8">
    <name type="scientific">Agrilus planipennis</name>
    <name type="common">Emerald ash borer</name>
    <name type="synonym">Agrilus marcopoli</name>
    <dbReference type="NCBI Taxonomy" id="224129"/>
    <lineage>
        <taxon>Eukaryota</taxon>
        <taxon>Metazoa</taxon>
        <taxon>Ecdysozoa</taxon>
        <taxon>Arthropoda</taxon>
        <taxon>Hexapoda</taxon>
        <taxon>Insecta</taxon>
        <taxon>Pterygota</taxon>
        <taxon>Neoptera</taxon>
        <taxon>Endopterygota</taxon>
        <taxon>Coleoptera</taxon>
        <taxon>Polyphaga</taxon>
        <taxon>Elateriformia</taxon>
        <taxon>Buprestoidea</taxon>
        <taxon>Buprestidae</taxon>
        <taxon>Agrilinae</taxon>
        <taxon>Agrilus</taxon>
    </lineage>
</organism>
<dbReference type="GeneID" id="108738544"/>
<proteinExistence type="predicted"/>
<dbReference type="PANTHER" id="PTHR24034">
    <property type="entry name" value="EGF-LIKE DOMAIN-CONTAINING PROTEIN"/>
    <property type="match status" value="1"/>
</dbReference>
<reference evidence="8 9" key="1">
    <citation type="submission" date="2025-04" db="UniProtKB">
        <authorList>
            <consortium name="RefSeq"/>
        </authorList>
    </citation>
    <scope>IDENTIFICATION</scope>
    <source>
        <tissue evidence="8 9">Entire body</tissue>
    </source>
</reference>
<dbReference type="KEGG" id="apln:112903959"/>
<dbReference type="InterPro" id="IPR018097">
    <property type="entry name" value="EGF_Ca-bd_CS"/>
</dbReference>
<evidence type="ECO:0000313" key="9">
    <source>
        <dbReference type="RefSeq" id="XP_025833974.1"/>
    </source>
</evidence>
<evidence type="ECO:0000313" key="8">
    <source>
        <dbReference type="RefSeq" id="XP_018327510.2"/>
    </source>
</evidence>
<keyword evidence="1" id="KW-0245">EGF-like domain</keyword>
<feature type="domain" description="EGF-like" evidence="6">
    <location>
        <begin position="162"/>
        <end position="177"/>
    </location>
</feature>
<feature type="region of interest" description="Disordered" evidence="4">
    <location>
        <begin position="290"/>
        <end position="323"/>
    </location>
</feature>
<dbReference type="InterPro" id="IPR049883">
    <property type="entry name" value="NOTCH1_EGF-like"/>
</dbReference>
<evidence type="ECO:0000313" key="7">
    <source>
        <dbReference type="Proteomes" id="UP000192223"/>
    </source>
</evidence>
<dbReference type="PANTHER" id="PTHR24034:SF204">
    <property type="entry name" value="ADHESION G PROTEIN-COUPLED RECEPTOR E1"/>
    <property type="match status" value="1"/>
</dbReference>
<dbReference type="OrthoDB" id="9946071at2759"/>
<feature type="compositionally biased region" description="Pro residues" evidence="4">
    <location>
        <begin position="234"/>
        <end position="247"/>
    </location>
</feature>
<keyword evidence="5" id="KW-0732">Signal</keyword>
<dbReference type="InterPro" id="IPR050751">
    <property type="entry name" value="ECM_structural_protein"/>
</dbReference>
<dbReference type="PROSITE" id="PS01186">
    <property type="entry name" value="EGF_2"/>
    <property type="match status" value="1"/>
</dbReference>
<dbReference type="STRING" id="224129.A0A1W4X5A5"/>
<name>A0A1W4X5A5_AGRPL</name>
<dbReference type="PROSITE" id="PS00010">
    <property type="entry name" value="ASX_HYDROXYL"/>
    <property type="match status" value="1"/>
</dbReference>
<accession>A0A1W4X5A5</accession>
<evidence type="ECO:0000256" key="3">
    <source>
        <dbReference type="ARBA" id="ARBA00023157"/>
    </source>
</evidence>
<keyword evidence="7" id="KW-1185">Reference proteome</keyword>
<dbReference type="AlphaFoldDB" id="A0A1W4X5A5"/>
<dbReference type="SUPFAM" id="SSF57196">
    <property type="entry name" value="EGF/Laminin"/>
    <property type="match status" value="2"/>
</dbReference>
<feature type="chain" id="PRO_5044566942" evidence="5">
    <location>
        <begin position="22"/>
        <end position="447"/>
    </location>
</feature>
<keyword evidence="3" id="KW-1015">Disulfide bond</keyword>
<keyword evidence="2" id="KW-0677">Repeat</keyword>
<dbReference type="KEGG" id="apln:108738544"/>
<feature type="compositionally biased region" description="Basic and acidic residues" evidence="4">
    <location>
        <begin position="307"/>
        <end position="323"/>
    </location>
</feature>
<dbReference type="Gene3D" id="1.20.5.320">
    <property type="entry name" value="6-Phosphogluconate Dehydrogenase, domain 3"/>
    <property type="match status" value="2"/>
</dbReference>
<dbReference type="Gene3D" id="2.10.25.10">
    <property type="entry name" value="Laminin"/>
    <property type="match status" value="2"/>
</dbReference>
<dbReference type="GO" id="GO:0005581">
    <property type="term" value="C:collagen trimer"/>
    <property type="evidence" value="ECO:0007669"/>
    <property type="project" value="UniProtKB-KW"/>
</dbReference>
<evidence type="ECO:0000259" key="6">
    <source>
        <dbReference type="PROSITE" id="PS01186"/>
    </source>
</evidence>
<dbReference type="Pfam" id="PF07645">
    <property type="entry name" value="EGF_CA"/>
    <property type="match status" value="1"/>
</dbReference>
<evidence type="ECO:0000256" key="4">
    <source>
        <dbReference type="SAM" id="MobiDB-lite"/>
    </source>
</evidence>
<evidence type="ECO:0000256" key="5">
    <source>
        <dbReference type="SAM" id="SignalP"/>
    </source>
</evidence>
<dbReference type="InterPro" id="IPR000742">
    <property type="entry name" value="EGF"/>
</dbReference>
<evidence type="ECO:0000256" key="2">
    <source>
        <dbReference type="ARBA" id="ARBA00022737"/>
    </source>
</evidence>
<feature type="signal peptide" evidence="5">
    <location>
        <begin position="1"/>
        <end position="21"/>
    </location>
</feature>
<dbReference type="InterPro" id="IPR000152">
    <property type="entry name" value="EGF-type_Asp/Asn_hydroxyl_site"/>
</dbReference>
<sequence length="447" mass="50088">MVQNLWKEVLLLVFVVINCVSKKITTVEDDGYYLDSLNEVSYNLGPDTLTCPSNNVITTRYKCEVKGKWVDCTRKHCCKDYIFVAGSCIYKNEDPCSLKPCEQRCTVFFQRVICTCYEGYKFSPENQKKGIKPTCIDINECQDGNSNDCEQDCINEKGGYRCACREGYVLREDNKTCTVNPQSNGVEMEMAAHRDRCYASCDTVSQLHEKYRNLQEKVSGLSTAVKMSSFASGPPGPTGPPGPPGPQGPRGFPGPEGASSSTLMQNQQGFGYSELDAFVPLSGDDSAFCRCKRGMQGEPGPPGARGPKGEQGDRGPRGPKGERGNIDFVLLLLAELRHDLVHLQNKVYINGEKPPKFDYDAALKECKLKHRKRHHFRHEKAATVPPVQHHWTEENFPPQIVRKKSREEIGEFQDTQITESTLQHLNDLIDDLDYDPGSGEMTDEDYL</sequence>
<dbReference type="GO" id="GO:0005509">
    <property type="term" value="F:calcium ion binding"/>
    <property type="evidence" value="ECO:0007669"/>
    <property type="project" value="InterPro"/>
</dbReference>